<protein>
    <submittedName>
        <fullName evidence="1">Uncharacterized protein</fullName>
    </submittedName>
</protein>
<keyword evidence="2" id="KW-1185">Reference proteome</keyword>
<evidence type="ECO:0000313" key="2">
    <source>
        <dbReference type="Proteomes" id="UP001470230"/>
    </source>
</evidence>
<comment type="caution">
    <text evidence="1">The sequence shown here is derived from an EMBL/GenBank/DDBJ whole genome shotgun (WGS) entry which is preliminary data.</text>
</comment>
<evidence type="ECO:0000313" key="1">
    <source>
        <dbReference type="EMBL" id="KAK8880607.1"/>
    </source>
</evidence>
<gene>
    <name evidence="1" type="ORF">M9Y10_003289</name>
</gene>
<dbReference type="EMBL" id="JAPFFF010000010">
    <property type="protein sequence ID" value="KAK8880607.1"/>
    <property type="molecule type" value="Genomic_DNA"/>
</dbReference>
<dbReference type="Proteomes" id="UP001470230">
    <property type="component" value="Unassembled WGS sequence"/>
</dbReference>
<name>A0ABR2JQV3_9EUKA</name>
<accession>A0ABR2JQV3</accession>
<proteinExistence type="predicted"/>
<sequence>MSKQPWKFFRYIRLRLNGTDWSNKSYYLGIDAFELYGGMISKKGIFKYFSKKPDK</sequence>
<organism evidence="1 2">
    <name type="scientific">Tritrichomonas musculus</name>
    <dbReference type="NCBI Taxonomy" id="1915356"/>
    <lineage>
        <taxon>Eukaryota</taxon>
        <taxon>Metamonada</taxon>
        <taxon>Parabasalia</taxon>
        <taxon>Tritrichomonadida</taxon>
        <taxon>Tritrichomonadidae</taxon>
        <taxon>Tritrichomonas</taxon>
    </lineage>
</organism>
<reference evidence="1 2" key="1">
    <citation type="submission" date="2024-04" db="EMBL/GenBank/DDBJ databases">
        <title>Tritrichomonas musculus Genome.</title>
        <authorList>
            <person name="Alves-Ferreira E."/>
            <person name="Grigg M."/>
            <person name="Lorenzi H."/>
            <person name="Galac M."/>
        </authorList>
    </citation>
    <scope>NUCLEOTIDE SEQUENCE [LARGE SCALE GENOMIC DNA]</scope>
    <source>
        <strain evidence="1 2">EAF2021</strain>
    </source>
</reference>